<dbReference type="EMBL" id="BAABJE010000002">
    <property type="protein sequence ID" value="GAA4786721.1"/>
    <property type="molecule type" value="Genomic_DNA"/>
</dbReference>
<evidence type="ECO:0000313" key="2">
    <source>
        <dbReference type="Proteomes" id="UP001499959"/>
    </source>
</evidence>
<comment type="caution">
    <text evidence="1">The sequence shown here is derived from an EMBL/GenBank/DDBJ whole genome shotgun (WGS) entry which is preliminary data.</text>
</comment>
<sequence length="529" mass="58532">MSTNEDQSEIRIEAQKIISKSSRNPRWEDTKVLIRGLQAEREFSLLEQITDRVARFDPQVPELRRRQSQALIETGKPAAALAVIREILPRTSRSDRESFELRGLRGRAYKQMFVENHEPADPLAIDLLKKSIRAYRTTYEEDPRHYWHGINWLALQKRAEEDGVASAKGVDLAALAKKIMGTVDASHDGRPLDPWALATKAEASLALDDVDSAQTYIKEFLRHDDLTSFQVGSLRRQLEQIWRLGEKDEARQGLLSVICAFHAQLPGAEFPLSGSSVLDYKQQLSGSEPQFEAILGDEGPVTIEWWRKGLDAAGAVGSIIASNGAVIGTGFVVHGESIHDRWRGQKLVVTNFHVCNKEGRDKGLPPDEIEIAFSAMEEKVRYQVSEIAYESEPMAYDCAILRLNKPLDGIQPIAIARNLPVLDQNAGGQSRRVFVIGHPGGRGLQFSVHDNEILDIEQVAGAGPQRLHYRTPTEPGSSGSPVFRSNDWRAIALHHAGGKAIKRLNGKPGTYDANEGISLTSIIAAIGAV</sequence>
<protein>
    <recommendedName>
        <fullName evidence="3">Serine protease</fullName>
    </recommendedName>
</protein>
<dbReference type="RefSeq" id="WP_345302162.1">
    <property type="nucleotide sequence ID" value="NZ_BAABJE010000002.1"/>
</dbReference>
<dbReference type="Proteomes" id="UP001499959">
    <property type="component" value="Unassembled WGS sequence"/>
</dbReference>
<evidence type="ECO:0000313" key="1">
    <source>
        <dbReference type="EMBL" id="GAA4786721.1"/>
    </source>
</evidence>
<dbReference type="Gene3D" id="1.25.40.10">
    <property type="entry name" value="Tetratricopeptide repeat domain"/>
    <property type="match status" value="1"/>
</dbReference>
<dbReference type="Gene3D" id="2.40.10.10">
    <property type="entry name" value="Trypsin-like serine proteases"/>
    <property type="match status" value="2"/>
</dbReference>
<dbReference type="InterPro" id="IPR009003">
    <property type="entry name" value="Peptidase_S1_PA"/>
</dbReference>
<dbReference type="InterPro" id="IPR046880">
    <property type="entry name" value="TPR-S"/>
</dbReference>
<dbReference type="Pfam" id="PF20308">
    <property type="entry name" value="TPR-S"/>
    <property type="match status" value="1"/>
</dbReference>
<dbReference type="SUPFAM" id="SSF50494">
    <property type="entry name" value="Trypsin-like serine proteases"/>
    <property type="match status" value="1"/>
</dbReference>
<keyword evidence="2" id="KW-1185">Reference proteome</keyword>
<dbReference type="InterPro" id="IPR011990">
    <property type="entry name" value="TPR-like_helical_dom_sf"/>
</dbReference>
<dbReference type="InterPro" id="IPR043504">
    <property type="entry name" value="Peptidase_S1_PA_chymotrypsin"/>
</dbReference>
<organism evidence="1 2">
    <name type="scientific">Lysobacter hankyongensis</name>
    <dbReference type="NCBI Taxonomy" id="1176535"/>
    <lineage>
        <taxon>Bacteria</taxon>
        <taxon>Pseudomonadati</taxon>
        <taxon>Pseudomonadota</taxon>
        <taxon>Gammaproteobacteria</taxon>
        <taxon>Lysobacterales</taxon>
        <taxon>Lysobacteraceae</taxon>
        <taxon>Lysobacter</taxon>
    </lineage>
</organism>
<proteinExistence type="predicted"/>
<gene>
    <name evidence="1" type="ORF">GCM10023307_09560</name>
</gene>
<name>A0ABP9AV77_9GAMM</name>
<accession>A0ABP9AV77</accession>
<reference evidence="2" key="1">
    <citation type="journal article" date="2019" name="Int. J. Syst. Evol. Microbiol.">
        <title>The Global Catalogue of Microorganisms (GCM) 10K type strain sequencing project: providing services to taxonomists for standard genome sequencing and annotation.</title>
        <authorList>
            <consortium name="The Broad Institute Genomics Platform"/>
            <consortium name="The Broad Institute Genome Sequencing Center for Infectious Disease"/>
            <person name="Wu L."/>
            <person name="Ma J."/>
        </authorList>
    </citation>
    <scope>NUCLEOTIDE SEQUENCE [LARGE SCALE GENOMIC DNA]</scope>
    <source>
        <strain evidence="2">JCM 18204</strain>
    </source>
</reference>
<dbReference type="Pfam" id="PF13365">
    <property type="entry name" value="Trypsin_2"/>
    <property type="match status" value="1"/>
</dbReference>
<evidence type="ECO:0008006" key="3">
    <source>
        <dbReference type="Google" id="ProtNLM"/>
    </source>
</evidence>